<comment type="caution">
    <text evidence="12">The sequence shown here is derived from an EMBL/GenBank/DDBJ whole genome shotgun (WGS) entry which is preliminary data.</text>
</comment>
<dbReference type="NCBIfam" id="TIGR02141">
    <property type="entry name" value="modB_ABC"/>
    <property type="match status" value="1"/>
</dbReference>
<feature type="domain" description="ABC transmembrane type-1" evidence="11">
    <location>
        <begin position="10"/>
        <end position="214"/>
    </location>
</feature>
<sequence length="218" mass="24072">MLTSSFWHPIQLSLFVAACALLVVVVTGLVIGWLMSRKQFKGKTTIETLLILPIVLPPTVIGFLLVIAFGNNGPVGRLFYSLFQQSIMFTVGAAILASIVVSFPLMYQSVKTGFESIPKDIEDAARVDGASEWTVFRYISIPLCYRAIISGIVLSFARALGEFGATIMFAGNIPGKTQTIPTAIYVAFESNQMKLAWAWVISIIFISYVMLFMLRRNK</sequence>
<feature type="transmembrane region" description="Helical" evidence="9">
    <location>
        <begin position="12"/>
        <end position="36"/>
    </location>
</feature>
<evidence type="ECO:0000313" key="13">
    <source>
        <dbReference type="Proteomes" id="UP001235343"/>
    </source>
</evidence>
<evidence type="ECO:0000256" key="3">
    <source>
        <dbReference type="ARBA" id="ARBA00022448"/>
    </source>
</evidence>
<dbReference type="Proteomes" id="UP001235343">
    <property type="component" value="Unassembled WGS sequence"/>
</dbReference>
<evidence type="ECO:0000256" key="6">
    <source>
        <dbReference type="ARBA" id="ARBA00022692"/>
    </source>
</evidence>
<dbReference type="InterPro" id="IPR000515">
    <property type="entry name" value="MetI-like"/>
</dbReference>
<dbReference type="Gene3D" id="1.10.3720.10">
    <property type="entry name" value="MetI-like"/>
    <property type="match status" value="1"/>
</dbReference>
<feature type="transmembrane region" description="Helical" evidence="9">
    <location>
        <begin position="82"/>
        <end position="107"/>
    </location>
</feature>
<dbReference type="InterPro" id="IPR011867">
    <property type="entry name" value="ModB_ABC"/>
</dbReference>
<organism evidence="12 13">
    <name type="scientific">Aquibacillus rhizosphaerae</name>
    <dbReference type="NCBI Taxonomy" id="3051431"/>
    <lineage>
        <taxon>Bacteria</taxon>
        <taxon>Bacillati</taxon>
        <taxon>Bacillota</taxon>
        <taxon>Bacilli</taxon>
        <taxon>Bacillales</taxon>
        <taxon>Bacillaceae</taxon>
        <taxon>Aquibacillus</taxon>
    </lineage>
</organism>
<feature type="transmembrane region" description="Helical" evidence="9">
    <location>
        <begin position="143"/>
        <end position="161"/>
    </location>
</feature>
<proteinExistence type="inferred from homology"/>
<evidence type="ECO:0000256" key="2">
    <source>
        <dbReference type="ARBA" id="ARBA00007069"/>
    </source>
</evidence>
<keyword evidence="5 10" id="KW-0500">Molybdenum</keyword>
<evidence type="ECO:0000256" key="5">
    <source>
        <dbReference type="ARBA" id="ARBA00022505"/>
    </source>
</evidence>
<evidence type="ECO:0000256" key="1">
    <source>
        <dbReference type="ARBA" id="ARBA00004651"/>
    </source>
</evidence>
<comment type="function">
    <text evidence="10">Part of the binding-protein-dependent transport system for molybdenum; probably responsible for the translocation of the substrate across the membrane.</text>
</comment>
<name>A0ABT7L9W2_9BACI</name>
<dbReference type="RefSeq" id="WP_285933317.1">
    <property type="nucleotide sequence ID" value="NZ_JASTZU010000051.1"/>
</dbReference>
<keyword evidence="13" id="KW-1185">Reference proteome</keyword>
<keyword evidence="4 10" id="KW-1003">Cell membrane</keyword>
<keyword evidence="6 9" id="KW-0812">Transmembrane</keyword>
<evidence type="ECO:0000313" key="12">
    <source>
        <dbReference type="EMBL" id="MDL4842032.1"/>
    </source>
</evidence>
<keyword evidence="8 9" id="KW-0472">Membrane</keyword>
<comment type="similarity">
    <text evidence="2 10">Belongs to the binding-protein-dependent transport system permease family. CysTW subfamily.</text>
</comment>
<evidence type="ECO:0000259" key="11">
    <source>
        <dbReference type="PROSITE" id="PS50928"/>
    </source>
</evidence>
<dbReference type="Pfam" id="PF00528">
    <property type="entry name" value="BPD_transp_1"/>
    <property type="match status" value="1"/>
</dbReference>
<dbReference type="SUPFAM" id="SSF161098">
    <property type="entry name" value="MetI-like"/>
    <property type="match status" value="1"/>
</dbReference>
<reference evidence="12 13" key="1">
    <citation type="submission" date="2023-06" db="EMBL/GenBank/DDBJ databases">
        <title>Aquibacillus rhizosphaerae LR5S19.</title>
        <authorList>
            <person name="Sun J.-Q."/>
        </authorList>
    </citation>
    <scope>NUCLEOTIDE SEQUENCE [LARGE SCALE GENOMIC DNA]</scope>
    <source>
        <strain evidence="12 13">LR5S19</strain>
    </source>
</reference>
<evidence type="ECO:0000256" key="10">
    <source>
        <dbReference type="RuleBase" id="RU365097"/>
    </source>
</evidence>
<comment type="subcellular location">
    <subcellularLocation>
        <location evidence="1 9">Cell membrane</location>
        <topology evidence="1 9">Multi-pass membrane protein</topology>
    </subcellularLocation>
</comment>
<evidence type="ECO:0000256" key="4">
    <source>
        <dbReference type="ARBA" id="ARBA00022475"/>
    </source>
</evidence>
<accession>A0ABT7L9W2</accession>
<gene>
    <name evidence="12" type="primary">modB</name>
    <name evidence="12" type="ORF">QQS35_16460</name>
</gene>
<evidence type="ECO:0000256" key="7">
    <source>
        <dbReference type="ARBA" id="ARBA00022989"/>
    </source>
</evidence>
<feature type="transmembrane region" description="Helical" evidence="9">
    <location>
        <begin position="196"/>
        <end position="214"/>
    </location>
</feature>
<keyword evidence="3 9" id="KW-0813">Transport</keyword>
<keyword evidence="7 9" id="KW-1133">Transmembrane helix</keyword>
<protein>
    <recommendedName>
        <fullName evidence="10">Molybdenum transport system permease</fullName>
    </recommendedName>
</protein>
<evidence type="ECO:0000256" key="8">
    <source>
        <dbReference type="ARBA" id="ARBA00023136"/>
    </source>
</evidence>
<evidence type="ECO:0000256" key="9">
    <source>
        <dbReference type="RuleBase" id="RU363032"/>
    </source>
</evidence>
<dbReference type="PANTHER" id="PTHR30183:SF3">
    <property type="entry name" value="MOLYBDENUM TRANSPORT SYSTEM PERMEASE PROTEIN MODB"/>
    <property type="match status" value="1"/>
</dbReference>
<feature type="transmembrane region" description="Helical" evidence="9">
    <location>
        <begin position="48"/>
        <end position="70"/>
    </location>
</feature>
<dbReference type="CDD" id="cd06261">
    <property type="entry name" value="TM_PBP2"/>
    <property type="match status" value="1"/>
</dbReference>
<dbReference type="PROSITE" id="PS50928">
    <property type="entry name" value="ABC_TM1"/>
    <property type="match status" value="1"/>
</dbReference>
<dbReference type="EMBL" id="JASTZU010000051">
    <property type="protein sequence ID" value="MDL4842032.1"/>
    <property type="molecule type" value="Genomic_DNA"/>
</dbReference>
<dbReference type="PANTHER" id="PTHR30183">
    <property type="entry name" value="MOLYBDENUM TRANSPORT SYSTEM PERMEASE PROTEIN MODB"/>
    <property type="match status" value="1"/>
</dbReference>
<dbReference type="InterPro" id="IPR035906">
    <property type="entry name" value="MetI-like_sf"/>
</dbReference>